<sequence>MNSSLNFQPGQIVGLNHLNCCLYAEVIQVVEFRAVCWVRPLMLIEGLSDDELGNYSDFSVTPEPFILYDLRQSPDLIWPIQLFRAALDTEVIPFLPQLESPEINAPEIKPANGRSAHQQLREFIRQVWQAYPNIFRSVASPEVDAY</sequence>
<dbReference type="EMBL" id="CZCU02000102">
    <property type="protein sequence ID" value="VXD14752.1"/>
    <property type="molecule type" value="Genomic_DNA"/>
</dbReference>
<evidence type="ECO:0000313" key="2">
    <source>
        <dbReference type="Proteomes" id="UP000184550"/>
    </source>
</evidence>
<dbReference type="RefSeq" id="WP_083616325.1">
    <property type="nucleotide sequence ID" value="NZ_LR734822.1"/>
</dbReference>
<comment type="caution">
    <text evidence="1">The sequence shown here is derived from an EMBL/GenBank/DDBJ whole genome shotgun (WGS) entry which is preliminary data.</text>
</comment>
<organism evidence="1 2">
    <name type="scientific">Planktothrix serta PCC 8927</name>
    <dbReference type="NCBI Taxonomy" id="671068"/>
    <lineage>
        <taxon>Bacteria</taxon>
        <taxon>Bacillati</taxon>
        <taxon>Cyanobacteriota</taxon>
        <taxon>Cyanophyceae</taxon>
        <taxon>Oscillatoriophycideae</taxon>
        <taxon>Oscillatoriales</taxon>
        <taxon>Microcoleaceae</taxon>
        <taxon>Planktothrix</taxon>
    </lineage>
</organism>
<reference evidence="1" key="1">
    <citation type="submission" date="2019-10" db="EMBL/GenBank/DDBJ databases">
        <authorList>
            <consortium name="Genoscope - CEA"/>
            <person name="William W."/>
        </authorList>
    </citation>
    <scope>NUCLEOTIDE SEQUENCE [LARGE SCALE GENOMIC DNA]</scope>
    <source>
        <strain evidence="1">BBR_PRJEB10992</strain>
    </source>
</reference>
<keyword evidence="2" id="KW-1185">Reference proteome</keyword>
<dbReference type="OrthoDB" id="561517at2"/>
<proteinExistence type="predicted"/>
<gene>
    <name evidence="1" type="ORF">PL8927_30011</name>
</gene>
<name>A0A7Z9BIT2_9CYAN</name>
<dbReference type="AlphaFoldDB" id="A0A7Z9BIT2"/>
<protein>
    <submittedName>
        <fullName evidence="1">Uncharacterized protein</fullName>
    </submittedName>
</protein>
<evidence type="ECO:0000313" key="1">
    <source>
        <dbReference type="EMBL" id="VXD14752.1"/>
    </source>
</evidence>
<dbReference type="Proteomes" id="UP000184550">
    <property type="component" value="Unassembled WGS sequence"/>
</dbReference>
<accession>A0A7Z9BIT2</accession>